<evidence type="ECO:0000259" key="18">
    <source>
        <dbReference type="PROSITE" id="PS50011"/>
    </source>
</evidence>
<keyword evidence="20" id="KW-1185">Reference proteome</keyword>
<dbReference type="GO" id="GO:0045088">
    <property type="term" value="P:regulation of innate immune response"/>
    <property type="evidence" value="ECO:0000318"/>
    <property type="project" value="GO_Central"/>
</dbReference>
<dbReference type="Gene3D" id="3.80.10.10">
    <property type="entry name" value="Ribonuclease Inhibitor"/>
    <property type="match status" value="2"/>
</dbReference>
<dbReference type="PANTHER" id="PTHR48006">
    <property type="entry name" value="LEUCINE-RICH REPEAT-CONTAINING PROTEIN DDB_G0281931-RELATED"/>
    <property type="match status" value="1"/>
</dbReference>
<dbReference type="FunFam" id="2.60.120.430:FF:000002">
    <property type="entry name" value="Leucine-rich repeat receptor-like protein kinase"/>
    <property type="match status" value="1"/>
</dbReference>
<dbReference type="STRING" id="29655.A0A0K9Q1V1"/>
<keyword evidence="3" id="KW-0723">Serine/threonine-protein kinase</keyword>
<dbReference type="AlphaFoldDB" id="A0A0K9Q1V1"/>
<evidence type="ECO:0000256" key="7">
    <source>
        <dbReference type="ARBA" id="ARBA00022692"/>
    </source>
</evidence>
<evidence type="ECO:0000256" key="1">
    <source>
        <dbReference type="ARBA" id="ARBA00004167"/>
    </source>
</evidence>
<dbReference type="InterPro" id="IPR001245">
    <property type="entry name" value="Ser-Thr/Tyr_kinase_cat_dom"/>
</dbReference>
<comment type="subcellular location">
    <subcellularLocation>
        <location evidence="1">Membrane</location>
        <topology evidence="1">Single-pass membrane protein</topology>
    </subcellularLocation>
</comment>
<keyword evidence="6" id="KW-0808">Transferase</keyword>
<dbReference type="GO" id="GO:0005524">
    <property type="term" value="F:ATP binding"/>
    <property type="evidence" value="ECO:0007669"/>
    <property type="project" value="UniProtKB-KW"/>
</dbReference>
<dbReference type="EMBL" id="LFYR01000192">
    <property type="protein sequence ID" value="KMZ75266.1"/>
    <property type="molecule type" value="Genomic_DNA"/>
</dbReference>
<protein>
    <recommendedName>
        <fullName evidence="2">non-specific serine/threonine protein kinase</fullName>
        <ecNumber evidence="2">2.7.11.1</ecNumber>
    </recommendedName>
</protein>
<evidence type="ECO:0000256" key="15">
    <source>
        <dbReference type="ARBA" id="ARBA00023170"/>
    </source>
</evidence>
<accession>A0A0K9Q1V1</accession>
<dbReference type="EC" id="2.7.11.1" evidence="2"/>
<dbReference type="FunFam" id="3.80.10.10:FF:001380">
    <property type="entry name" value="Os05g0256100 protein"/>
    <property type="match status" value="1"/>
</dbReference>
<keyword evidence="12" id="KW-0067">ATP-binding</keyword>
<evidence type="ECO:0000313" key="20">
    <source>
        <dbReference type="Proteomes" id="UP000036987"/>
    </source>
</evidence>
<keyword evidence="15" id="KW-0675">Receptor</keyword>
<dbReference type="PROSITE" id="PS50011">
    <property type="entry name" value="PROTEIN_KINASE_DOM"/>
    <property type="match status" value="1"/>
</dbReference>
<dbReference type="InterPro" id="IPR051824">
    <property type="entry name" value="LRR_Rcpt-Like_S/T_Kinase"/>
</dbReference>
<evidence type="ECO:0000256" key="2">
    <source>
        <dbReference type="ARBA" id="ARBA00012513"/>
    </source>
</evidence>
<dbReference type="Pfam" id="PF07714">
    <property type="entry name" value="PK_Tyr_Ser-Thr"/>
    <property type="match status" value="1"/>
</dbReference>
<comment type="caution">
    <text evidence="19">The sequence shown here is derived from an EMBL/GenBank/DDBJ whole genome shotgun (WGS) entry which is preliminary data.</text>
</comment>
<proteinExistence type="predicted"/>
<evidence type="ECO:0000256" key="10">
    <source>
        <dbReference type="ARBA" id="ARBA00022741"/>
    </source>
</evidence>
<evidence type="ECO:0000256" key="14">
    <source>
        <dbReference type="ARBA" id="ARBA00023136"/>
    </source>
</evidence>
<name>A0A0K9Q1V1_ZOSMR</name>
<dbReference type="FunFam" id="3.80.10.10:FF:000298">
    <property type="entry name" value="Putative LRR receptor-like serine/threonine-protein kinase"/>
    <property type="match status" value="1"/>
</dbReference>
<feature type="transmembrane region" description="Helical" evidence="17">
    <location>
        <begin position="637"/>
        <end position="659"/>
    </location>
</feature>
<evidence type="ECO:0000256" key="6">
    <source>
        <dbReference type="ARBA" id="ARBA00022679"/>
    </source>
</evidence>
<sequence length="1007" mass="111209">MRIRPGSSSSSTSCQWIIGFICYTSLVFLPWRIQAQNTTTDPTEVSALNTMLGRWGKMASSTWNISGDPCTGSAIDNSINIDDGTNNPFIKCICTDSICHITELKVYALDVTGPVPEELLSLPRLTNLNLDQNYLTGPLPAFIGNLTDMVYLSVGINALSGPVPKEIGKLTKLIKIGMGSNDFTGPLPIEFGNLVNMEQLYMDSSGVSGELPLTFANLVKLKTIWASGNNFGGTIPDYFGNFTQLITLRFEGCSFQGPIPLSLANLINLSDLRIGDLTSGGSSLSFIRNMTSLSQLVIRNCKISETIPQDFGNYADLQLLDLSFNNLTGQIPQSLFSLTNLNFLFLGNNNLSGNMPSQKATNIVNIDLSDNNLSGNFPSWVGTSNLNLNLVANNFVIDSSNKSESLPGLHCLQKTFPCNRDSPIWSSFAVNCGSTRGITSSDGIYYEPEDETLTAASYYVSSTERWGVSNVGKFLGSPNSTLYVQSSQSQFTNTLNTELFQRARISPSSLKYYGIGLENGNYEVNLLFSETAFANSPTWKNVGKRIFDIYIQGNLIVKDFNIRDETRNVSFRALEKKYPTNVTKNFLEIHFFWAGKGTCCIPTQGTYGPLISAISVTPNFVPTVSNTLPSSNNNNGLIIGLVVGIAAVCALLTLGFFVWRQKKLKNDNDDEELIRLATKANIFNFSELRIATDDFNPKNKLGEGGYGPVFKGILPDGKPIAVKQLSVTSQQGKQQFVAEIETISKIDHRNLVKLYGCCIEGTKRLLVYEFLENNSLDHVLFGNIRSVLDWPSRFAICIGIARGLAYLHEESSTRIVHRDVKSSNILLDSNFNPKISDFGLAKLYDDKKTHISTRIAGTIGYLAPEYALRGHLTEKADVFSFGVVALEILTGRLNTDPSLESDKIYLLEWAWNLYDRKMALEIMDKKLTSYDEVEVTRIIRLALLCTQTSPFLRPSMSKAVTMLNGEIEIDEVTSKPSYLTEWQVRDAELSSSSYDPILTSVTKDEGR</sequence>
<dbReference type="OMA" id="ISATNQW"/>
<dbReference type="CDD" id="cd14066">
    <property type="entry name" value="STKc_IRAK"/>
    <property type="match status" value="1"/>
</dbReference>
<keyword evidence="5" id="KW-0433">Leucine-rich repeat</keyword>
<keyword evidence="7 17" id="KW-0812">Transmembrane</keyword>
<dbReference type="GO" id="GO:0005886">
    <property type="term" value="C:plasma membrane"/>
    <property type="evidence" value="ECO:0000318"/>
    <property type="project" value="GO_Central"/>
</dbReference>
<dbReference type="Gene3D" id="1.10.510.10">
    <property type="entry name" value="Transferase(Phosphotransferase) domain 1"/>
    <property type="match status" value="1"/>
</dbReference>
<feature type="domain" description="Protein kinase" evidence="18">
    <location>
        <begin position="695"/>
        <end position="967"/>
    </location>
</feature>
<evidence type="ECO:0000256" key="11">
    <source>
        <dbReference type="ARBA" id="ARBA00022777"/>
    </source>
</evidence>
<keyword evidence="9" id="KW-0677">Repeat</keyword>
<dbReference type="GO" id="GO:0004672">
    <property type="term" value="F:protein kinase activity"/>
    <property type="evidence" value="ECO:0000318"/>
    <property type="project" value="GO_Central"/>
</dbReference>
<organism evidence="19 20">
    <name type="scientific">Zostera marina</name>
    <name type="common">Eelgrass</name>
    <dbReference type="NCBI Taxonomy" id="29655"/>
    <lineage>
        <taxon>Eukaryota</taxon>
        <taxon>Viridiplantae</taxon>
        <taxon>Streptophyta</taxon>
        <taxon>Embryophyta</taxon>
        <taxon>Tracheophyta</taxon>
        <taxon>Spermatophyta</taxon>
        <taxon>Magnoliopsida</taxon>
        <taxon>Liliopsida</taxon>
        <taxon>Zosteraceae</taxon>
        <taxon>Zostera</taxon>
    </lineage>
</organism>
<evidence type="ECO:0000256" key="16">
    <source>
        <dbReference type="ARBA" id="ARBA00023180"/>
    </source>
</evidence>
<keyword evidence="8" id="KW-0732">Signal</keyword>
<dbReference type="InterPro" id="IPR021720">
    <property type="entry name" value="Malectin_dom"/>
</dbReference>
<evidence type="ECO:0000256" key="4">
    <source>
        <dbReference type="ARBA" id="ARBA00022553"/>
    </source>
</evidence>
<dbReference type="SUPFAM" id="SSF52058">
    <property type="entry name" value="L domain-like"/>
    <property type="match status" value="1"/>
</dbReference>
<dbReference type="SUPFAM" id="SSF56112">
    <property type="entry name" value="Protein kinase-like (PK-like)"/>
    <property type="match status" value="1"/>
</dbReference>
<dbReference type="SMART" id="SM00220">
    <property type="entry name" value="S_TKc"/>
    <property type="match status" value="1"/>
</dbReference>
<evidence type="ECO:0000256" key="9">
    <source>
        <dbReference type="ARBA" id="ARBA00022737"/>
    </source>
</evidence>
<keyword evidence="14 17" id="KW-0472">Membrane</keyword>
<evidence type="ECO:0000256" key="5">
    <source>
        <dbReference type="ARBA" id="ARBA00022614"/>
    </source>
</evidence>
<dbReference type="Proteomes" id="UP000036987">
    <property type="component" value="Unassembled WGS sequence"/>
</dbReference>
<keyword evidence="13 17" id="KW-1133">Transmembrane helix</keyword>
<evidence type="ECO:0000256" key="17">
    <source>
        <dbReference type="SAM" id="Phobius"/>
    </source>
</evidence>
<dbReference type="Gene3D" id="3.30.200.20">
    <property type="entry name" value="Phosphorylase Kinase, domain 1"/>
    <property type="match status" value="1"/>
</dbReference>
<dbReference type="InterPro" id="IPR000719">
    <property type="entry name" value="Prot_kinase_dom"/>
</dbReference>
<dbReference type="Pfam" id="PF11721">
    <property type="entry name" value="Malectin"/>
    <property type="match status" value="1"/>
</dbReference>
<keyword evidence="10" id="KW-0547">Nucleotide-binding</keyword>
<dbReference type="PANTHER" id="PTHR48006:SF34">
    <property type="entry name" value="OS08G0203700 PROTEIN"/>
    <property type="match status" value="1"/>
</dbReference>
<dbReference type="FunFam" id="1.10.510.10:FF:000044">
    <property type="entry name" value="Putative LRR receptor-like serine/threonine-protein kinase"/>
    <property type="match status" value="1"/>
</dbReference>
<dbReference type="Pfam" id="PF00560">
    <property type="entry name" value="LRR_1"/>
    <property type="match status" value="4"/>
</dbReference>
<gene>
    <name evidence="19" type="ORF">ZOSMA_117G00860</name>
</gene>
<reference evidence="20" key="1">
    <citation type="journal article" date="2016" name="Nature">
        <title>The genome of the seagrass Zostera marina reveals angiosperm adaptation to the sea.</title>
        <authorList>
            <person name="Olsen J.L."/>
            <person name="Rouze P."/>
            <person name="Verhelst B."/>
            <person name="Lin Y.-C."/>
            <person name="Bayer T."/>
            <person name="Collen J."/>
            <person name="Dattolo E."/>
            <person name="De Paoli E."/>
            <person name="Dittami S."/>
            <person name="Maumus F."/>
            <person name="Michel G."/>
            <person name="Kersting A."/>
            <person name="Lauritano C."/>
            <person name="Lohaus R."/>
            <person name="Toepel M."/>
            <person name="Tonon T."/>
            <person name="Vanneste K."/>
            <person name="Amirebrahimi M."/>
            <person name="Brakel J."/>
            <person name="Bostroem C."/>
            <person name="Chovatia M."/>
            <person name="Grimwood J."/>
            <person name="Jenkins J.W."/>
            <person name="Jueterbock A."/>
            <person name="Mraz A."/>
            <person name="Stam W.T."/>
            <person name="Tice H."/>
            <person name="Bornberg-Bauer E."/>
            <person name="Green P.J."/>
            <person name="Pearson G.A."/>
            <person name="Procaccini G."/>
            <person name="Duarte C.M."/>
            <person name="Schmutz J."/>
            <person name="Reusch T.B.H."/>
            <person name="Van de Peer Y."/>
        </authorList>
    </citation>
    <scope>NUCLEOTIDE SEQUENCE [LARGE SCALE GENOMIC DNA]</scope>
    <source>
        <strain evidence="20">cv. Finnish</strain>
    </source>
</reference>
<dbReference type="InterPro" id="IPR011009">
    <property type="entry name" value="Kinase-like_dom_sf"/>
</dbReference>
<evidence type="ECO:0000256" key="13">
    <source>
        <dbReference type="ARBA" id="ARBA00022989"/>
    </source>
</evidence>
<keyword evidence="16" id="KW-0325">Glycoprotein</keyword>
<evidence type="ECO:0000256" key="8">
    <source>
        <dbReference type="ARBA" id="ARBA00022729"/>
    </source>
</evidence>
<dbReference type="Gene3D" id="2.60.120.430">
    <property type="entry name" value="Galactose-binding lectin"/>
    <property type="match status" value="1"/>
</dbReference>
<dbReference type="InterPro" id="IPR008271">
    <property type="entry name" value="Ser/Thr_kinase_AS"/>
</dbReference>
<keyword evidence="11" id="KW-0418">Kinase</keyword>
<dbReference type="PROSITE" id="PS00108">
    <property type="entry name" value="PROTEIN_KINASE_ST"/>
    <property type="match status" value="1"/>
</dbReference>
<dbReference type="InterPro" id="IPR001611">
    <property type="entry name" value="Leu-rich_rpt"/>
</dbReference>
<evidence type="ECO:0000313" key="19">
    <source>
        <dbReference type="EMBL" id="KMZ75266.1"/>
    </source>
</evidence>
<dbReference type="FunFam" id="3.30.200.20:FF:000140">
    <property type="entry name" value="Leucine-rich repeat receptor-like protein kinase"/>
    <property type="match status" value="1"/>
</dbReference>
<evidence type="ECO:0000256" key="12">
    <source>
        <dbReference type="ARBA" id="ARBA00022840"/>
    </source>
</evidence>
<evidence type="ECO:0000256" key="3">
    <source>
        <dbReference type="ARBA" id="ARBA00022527"/>
    </source>
</evidence>
<keyword evidence="4" id="KW-0597">Phosphoprotein</keyword>
<dbReference type="InterPro" id="IPR032675">
    <property type="entry name" value="LRR_dom_sf"/>
</dbReference>
<dbReference type="OrthoDB" id="663146at2759"/>
<dbReference type="GO" id="GO:0004674">
    <property type="term" value="F:protein serine/threonine kinase activity"/>
    <property type="evidence" value="ECO:0007669"/>
    <property type="project" value="UniProtKB-KW"/>
</dbReference>